<organism evidence="1 2">
    <name type="scientific">Pelobates cultripes</name>
    <name type="common">Western spadefoot toad</name>
    <dbReference type="NCBI Taxonomy" id="61616"/>
    <lineage>
        <taxon>Eukaryota</taxon>
        <taxon>Metazoa</taxon>
        <taxon>Chordata</taxon>
        <taxon>Craniata</taxon>
        <taxon>Vertebrata</taxon>
        <taxon>Euteleostomi</taxon>
        <taxon>Amphibia</taxon>
        <taxon>Batrachia</taxon>
        <taxon>Anura</taxon>
        <taxon>Pelobatoidea</taxon>
        <taxon>Pelobatidae</taxon>
        <taxon>Pelobates</taxon>
    </lineage>
</organism>
<dbReference type="EMBL" id="OW240914">
    <property type="protein sequence ID" value="CAH2272748.1"/>
    <property type="molecule type" value="Genomic_DNA"/>
</dbReference>
<gene>
    <name evidence="1" type="ORF">PECUL_23A028476</name>
</gene>
<accession>A0AAD1VWD2</accession>
<evidence type="ECO:0000313" key="2">
    <source>
        <dbReference type="Proteomes" id="UP001295444"/>
    </source>
</evidence>
<protein>
    <submittedName>
        <fullName evidence="1">Uncharacterized protein</fullName>
    </submittedName>
</protein>
<proteinExistence type="predicted"/>
<sequence length="146" mass="16576">MMHDLNSLPSPVRFTFLTSTTSINFLDLQIFVTGNHIGYTLYSKPTDRNTILHATSFHPTKLKESLPVSQFVRILRNNSDHNLAQVQIEGMFKKRVACGYSKASLNSAYTRAVKSVAENMIHQDIGDRFIFPQAFHPKMGTGYQHM</sequence>
<dbReference type="Proteomes" id="UP001295444">
    <property type="component" value="Chromosome 03"/>
</dbReference>
<dbReference type="PANTHER" id="PTHR21301:SF10">
    <property type="entry name" value="REVERSE TRANSCRIPTASE DOMAIN-CONTAINING PROTEIN"/>
    <property type="match status" value="1"/>
</dbReference>
<dbReference type="AlphaFoldDB" id="A0AAD1VWD2"/>
<evidence type="ECO:0000313" key="1">
    <source>
        <dbReference type="EMBL" id="CAH2272748.1"/>
    </source>
</evidence>
<dbReference type="PANTHER" id="PTHR21301">
    <property type="entry name" value="REVERSE TRANSCRIPTASE"/>
    <property type="match status" value="1"/>
</dbReference>
<reference evidence="1" key="1">
    <citation type="submission" date="2022-03" db="EMBL/GenBank/DDBJ databases">
        <authorList>
            <person name="Alioto T."/>
            <person name="Alioto T."/>
            <person name="Gomez Garrido J."/>
        </authorList>
    </citation>
    <scope>NUCLEOTIDE SEQUENCE</scope>
</reference>
<name>A0AAD1VWD2_PELCU</name>
<keyword evidence="2" id="KW-1185">Reference proteome</keyword>